<organism evidence="1 2">
    <name type="scientific">Ligilactobacillus agilis</name>
    <dbReference type="NCBI Taxonomy" id="1601"/>
    <lineage>
        <taxon>Bacteria</taxon>
        <taxon>Bacillati</taxon>
        <taxon>Bacillota</taxon>
        <taxon>Bacilli</taxon>
        <taxon>Lactobacillales</taxon>
        <taxon>Lactobacillaceae</taxon>
        <taxon>Ligilactobacillus</taxon>
    </lineage>
</organism>
<comment type="caution">
    <text evidence="1">The sequence shown here is derived from an EMBL/GenBank/DDBJ whole genome shotgun (WGS) entry which is preliminary data.</text>
</comment>
<gene>
    <name evidence="1" type="ORF">HF863_06470</name>
</gene>
<evidence type="ECO:0000313" key="1">
    <source>
        <dbReference type="EMBL" id="NME42408.1"/>
    </source>
</evidence>
<accession>A0A848C5L9</accession>
<proteinExistence type="predicted"/>
<name>A0A848C5L9_9LACO</name>
<dbReference type="AlphaFoldDB" id="A0A848C5L9"/>
<dbReference type="Proteomes" id="UP000563853">
    <property type="component" value="Unassembled WGS sequence"/>
</dbReference>
<reference evidence="1 2" key="1">
    <citation type="submission" date="2020-04" db="EMBL/GenBank/DDBJ databases">
        <authorList>
            <person name="Hitch T.C.A."/>
            <person name="Wylensek D."/>
            <person name="Clavel T."/>
        </authorList>
    </citation>
    <scope>NUCLEOTIDE SEQUENCE [LARGE SCALE GENOMIC DNA]</scope>
    <source>
        <strain evidence="1 2">WCA-389-WT-5H1</strain>
    </source>
</reference>
<evidence type="ECO:0000313" key="2">
    <source>
        <dbReference type="Proteomes" id="UP000563853"/>
    </source>
</evidence>
<dbReference type="EMBL" id="JABAFP010000022">
    <property type="protein sequence ID" value="NME42408.1"/>
    <property type="molecule type" value="Genomic_DNA"/>
</dbReference>
<dbReference type="InterPro" id="IPR008799">
    <property type="entry name" value="Pseudomon_AvrD"/>
</dbReference>
<sequence length="296" mass="33923">MDIDSILGNYKTRYFGNGYKNTDYDIKMIKPNLFSAKISMNGKVWSLKNNKEMRQHLSTLDGIILASLTVEKILINKVLDEYWISHFKIKAGKHAIESMDNVLIKFNRMKVDTNYYLFKFNIEGMKIDLKIEKNHGDKKARTDSVSMEPYTTGHLKDSTLYIDNISYLDKDGLSACVTKKVKNMSYCGLGSVASNSISLLEWLVVFSQIGEVMTYHHDNMERCDSNNLWMKMITADLKEGTASTINRRVVSEITKSSLVNMHDDRWRIITAKGSDIDNKVLITAKIAHQLPEEKQK</sequence>
<dbReference type="Pfam" id="PF05655">
    <property type="entry name" value="AvrD"/>
    <property type="match status" value="1"/>
</dbReference>
<evidence type="ECO:0008006" key="3">
    <source>
        <dbReference type="Google" id="ProtNLM"/>
    </source>
</evidence>
<dbReference type="RefSeq" id="WP_170091680.1">
    <property type="nucleotide sequence ID" value="NZ_JABAFP010000022.1"/>
</dbReference>
<protein>
    <recommendedName>
        <fullName evidence="3">Avirulence D protein</fullName>
    </recommendedName>
</protein>